<sequence length="108" mass="12043">MSSMSAAQPLTMKYKPLFWVLVLLLPVISAGLIAIYAKELNFLLFYIVSLICLLLFGLLLTHIKAAFFLLILLRTVSDFQDSFFTSFSLMGLNISAVLSMIVVLTGIY</sequence>
<feature type="transmembrane region" description="Helical" evidence="1">
    <location>
        <begin position="16"/>
        <end position="37"/>
    </location>
</feature>
<comment type="caution">
    <text evidence="2">The sequence shown here is derived from an EMBL/GenBank/DDBJ whole genome shotgun (WGS) entry which is preliminary data.</text>
</comment>
<reference evidence="2" key="1">
    <citation type="journal article" date="2015" name="Nature">
        <title>Complex archaea that bridge the gap between prokaryotes and eukaryotes.</title>
        <authorList>
            <person name="Spang A."/>
            <person name="Saw J.H."/>
            <person name="Jorgensen S.L."/>
            <person name="Zaremba-Niedzwiedzka K."/>
            <person name="Martijn J."/>
            <person name="Lind A.E."/>
            <person name="van Eijk R."/>
            <person name="Schleper C."/>
            <person name="Guy L."/>
            <person name="Ettema T.J."/>
        </authorList>
    </citation>
    <scope>NUCLEOTIDE SEQUENCE</scope>
</reference>
<evidence type="ECO:0000256" key="1">
    <source>
        <dbReference type="SAM" id="Phobius"/>
    </source>
</evidence>
<accession>A0A0F9HK71</accession>
<evidence type="ECO:0000313" key="2">
    <source>
        <dbReference type="EMBL" id="KKL75557.1"/>
    </source>
</evidence>
<dbReference type="AlphaFoldDB" id="A0A0F9HK71"/>
<name>A0A0F9HK71_9ZZZZ</name>
<gene>
    <name evidence="2" type="ORF">LCGC14_2053680</name>
</gene>
<feature type="non-terminal residue" evidence="2">
    <location>
        <position position="108"/>
    </location>
</feature>
<proteinExistence type="predicted"/>
<protein>
    <submittedName>
        <fullName evidence="2">Uncharacterized protein</fullName>
    </submittedName>
</protein>
<dbReference type="EMBL" id="LAZR01024316">
    <property type="protein sequence ID" value="KKL75557.1"/>
    <property type="molecule type" value="Genomic_DNA"/>
</dbReference>
<organism evidence="2">
    <name type="scientific">marine sediment metagenome</name>
    <dbReference type="NCBI Taxonomy" id="412755"/>
    <lineage>
        <taxon>unclassified sequences</taxon>
        <taxon>metagenomes</taxon>
        <taxon>ecological metagenomes</taxon>
    </lineage>
</organism>
<keyword evidence="1" id="KW-0812">Transmembrane</keyword>
<keyword evidence="1" id="KW-0472">Membrane</keyword>
<feature type="transmembrane region" description="Helical" evidence="1">
    <location>
        <begin position="43"/>
        <end position="71"/>
    </location>
</feature>
<keyword evidence="1" id="KW-1133">Transmembrane helix</keyword>
<feature type="transmembrane region" description="Helical" evidence="1">
    <location>
        <begin position="83"/>
        <end position="107"/>
    </location>
</feature>